<evidence type="ECO:0000313" key="5">
    <source>
        <dbReference type="EMBL" id="MBH0775604.1"/>
    </source>
</evidence>
<dbReference type="AlphaFoldDB" id="A0A931I670"/>
<dbReference type="RefSeq" id="WP_196147960.1">
    <property type="nucleotide sequence ID" value="NZ_JADMLG010000002.1"/>
</dbReference>
<dbReference type="PANTHER" id="PTHR47235:SF1">
    <property type="entry name" value="BLR6548 PROTEIN"/>
    <property type="match status" value="1"/>
</dbReference>
<feature type="chain" id="PRO_5038963052" evidence="3">
    <location>
        <begin position="26"/>
        <end position="433"/>
    </location>
</feature>
<evidence type="ECO:0000256" key="1">
    <source>
        <dbReference type="ARBA" id="ARBA00010062"/>
    </source>
</evidence>
<dbReference type="InterPro" id="IPR028082">
    <property type="entry name" value="Peripla_BP_I"/>
</dbReference>
<accession>A0A931I670</accession>
<evidence type="ECO:0000256" key="2">
    <source>
        <dbReference type="ARBA" id="ARBA00022729"/>
    </source>
</evidence>
<dbReference type="EMBL" id="JADMLG010000002">
    <property type="protein sequence ID" value="MBH0775604.1"/>
    <property type="molecule type" value="Genomic_DNA"/>
</dbReference>
<dbReference type="Proteomes" id="UP000655751">
    <property type="component" value="Unassembled WGS sequence"/>
</dbReference>
<keyword evidence="2 3" id="KW-0732">Signal</keyword>
<dbReference type="PANTHER" id="PTHR47235">
    <property type="entry name" value="BLR6548 PROTEIN"/>
    <property type="match status" value="1"/>
</dbReference>
<evidence type="ECO:0000256" key="3">
    <source>
        <dbReference type="SAM" id="SignalP"/>
    </source>
</evidence>
<protein>
    <submittedName>
        <fullName evidence="5">ABC transporter substrate-binding protein</fullName>
    </submittedName>
</protein>
<comment type="caution">
    <text evidence="5">The sequence shown here is derived from an EMBL/GenBank/DDBJ whole genome shotgun (WGS) entry which is preliminary data.</text>
</comment>
<evidence type="ECO:0000313" key="6">
    <source>
        <dbReference type="Proteomes" id="UP000655751"/>
    </source>
</evidence>
<dbReference type="InterPro" id="IPR028081">
    <property type="entry name" value="Leu-bd"/>
</dbReference>
<evidence type="ECO:0000259" key="4">
    <source>
        <dbReference type="Pfam" id="PF13458"/>
    </source>
</evidence>
<dbReference type="Gene3D" id="3.40.50.2300">
    <property type="match status" value="2"/>
</dbReference>
<name>A0A931I670_9NOCA</name>
<organism evidence="5 6">
    <name type="scientific">Nocardia bovistercoris</name>
    <dbReference type="NCBI Taxonomy" id="2785916"/>
    <lineage>
        <taxon>Bacteria</taxon>
        <taxon>Bacillati</taxon>
        <taxon>Actinomycetota</taxon>
        <taxon>Actinomycetes</taxon>
        <taxon>Mycobacteriales</taxon>
        <taxon>Nocardiaceae</taxon>
        <taxon>Nocardia</taxon>
    </lineage>
</organism>
<proteinExistence type="inferred from homology"/>
<dbReference type="Pfam" id="PF13458">
    <property type="entry name" value="Peripla_BP_6"/>
    <property type="match status" value="1"/>
</dbReference>
<reference evidence="5" key="1">
    <citation type="submission" date="2020-11" db="EMBL/GenBank/DDBJ databases">
        <title>Nocardia NEAU-351.nov., a novel actinomycete isolated from the cow dung.</title>
        <authorList>
            <person name="Zhang X."/>
        </authorList>
    </citation>
    <scope>NUCLEOTIDE SEQUENCE</scope>
    <source>
        <strain evidence="5">NEAU-351</strain>
    </source>
</reference>
<feature type="domain" description="Leucine-binding protein" evidence="4">
    <location>
        <begin position="55"/>
        <end position="375"/>
    </location>
</feature>
<feature type="signal peptide" evidence="3">
    <location>
        <begin position="1"/>
        <end position="25"/>
    </location>
</feature>
<sequence>MAITRGRRWLVRGAAVPLITGLILAACSTEPDRNAGPGVTSAPCPQAVHKDTGCIYLGVLSALGGGPYAVLGKSLQEGQIAFWNEVNKAGGIDGYEVDITKYARDTEYEPRKHAEQYTQIEPNVLALAMSLGTSQTLSVLPRMDAANMIAAAGTLWSGWQYRDTDMNLVFDGSYSYCTEAILGLDWFTKNHYQPHNLAIVAFRGNYGADYANGVLKWAGENGSRVDTRIDTGPNSEVGNQSRAVTEILSKPTDLVALATGPVETAEIVGALTAAGYTGRFLGSAATWNGALLQTPVAHQLSALYNYTSPVDGWDGVSKGAQHARAAAPREPTNWGYNLGWAVSYPMKAALTAAAARGGFNRAALRRTMDDLTVDSEGMASVTTYGGPGPNLAAQQAVVNTPDPDAPLGSRTLDPTYHGATLEKITLTGPCAAL</sequence>
<gene>
    <name evidence="5" type="ORF">IT779_04785</name>
</gene>
<keyword evidence="6" id="KW-1185">Reference proteome</keyword>
<dbReference type="PROSITE" id="PS51257">
    <property type="entry name" value="PROKAR_LIPOPROTEIN"/>
    <property type="match status" value="1"/>
</dbReference>
<comment type="similarity">
    <text evidence="1">Belongs to the leucine-binding protein family.</text>
</comment>
<dbReference type="SUPFAM" id="SSF53822">
    <property type="entry name" value="Periplasmic binding protein-like I"/>
    <property type="match status" value="1"/>
</dbReference>